<comment type="catalytic activity">
    <reaction evidence="10">
        <text>an acyl-CoA + a 1,2-diacyl-sn-glycerol = a triacyl-sn-glycerol + CoA</text>
        <dbReference type="Rhea" id="RHEA:10868"/>
        <dbReference type="ChEBI" id="CHEBI:17815"/>
        <dbReference type="ChEBI" id="CHEBI:57287"/>
        <dbReference type="ChEBI" id="CHEBI:58342"/>
        <dbReference type="ChEBI" id="CHEBI:64615"/>
        <dbReference type="EC" id="2.3.1.20"/>
    </reaction>
</comment>
<dbReference type="GO" id="GO:0004144">
    <property type="term" value="F:diacylglycerol O-acyltransferase activity"/>
    <property type="evidence" value="ECO:0007669"/>
    <property type="project" value="UniProtKB-EC"/>
</dbReference>
<dbReference type="InterPro" id="IPR014292">
    <property type="entry name" value="Acyl_transf_WS/DGAT"/>
</dbReference>
<dbReference type="EC" id="2.3.1.20" evidence="4"/>
<dbReference type="InterPro" id="IPR023213">
    <property type="entry name" value="CAT-like_dom_sf"/>
</dbReference>
<comment type="pathway">
    <text evidence="2">Lipid metabolism.</text>
</comment>
<feature type="compositionally biased region" description="Basic residues" evidence="11">
    <location>
        <begin position="483"/>
        <end position="513"/>
    </location>
</feature>
<accession>A0A4Z0LUN1</accession>
<protein>
    <recommendedName>
        <fullName evidence="4">diacylglycerol O-acyltransferase</fullName>
        <ecNumber evidence="4">2.3.1.20</ecNumber>
    </recommendedName>
</protein>
<dbReference type="Pfam" id="PF06974">
    <property type="entry name" value="WS_DGAT_C"/>
    <property type="match status" value="1"/>
</dbReference>
<gene>
    <name evidence="14" type="ORF">E4634_20540</name>
</gene>
<dbReference type="EMBL" id="SRLE01000017">
    <property type="protein sequence ID" value="TGD70990.1"/>
    <property type="molecule type" value="Genomic_DNA"/>
</dbReference>
<dbReference type="PANTHER" id="PTHR31650:SF1">
    <property type="entry name" value="WAX ESTER SYNTHASE_DIACYLGLYCEROL ACYLTRANSFERASE 4-RELATED"/>
    <property type="match status" value="1"/>
</dbReference>
<evidence type="ECO:0000256" key="3">
    <source>
        <dbReference type="ARBA" id="ARBA00009587"/>
    </source>
</evidence>
<organism evidence="14 15">
    <name type="scientific">Mangrovimicrobium sediminis</name>
    <dbReference type="NCBI Taxonomy" id="2562682"/>
    <lineage>
        <taxon>Bacteria</taxon>
        <taxon>Pseudomonadati</taxon>
        <taxon>Pseudomonadota</taxon>
        <taxon>Gammaproteobacteria</taxon>
        <taxon>Cellvibrionales</taxon>
        <taxon>Halieaceae</taxon>
        <taxon>Mangrovimicrobium</taxon>
    </lineage>
</organism>
<keyword evidence="6 14" id="KW-0808">Transferase</keyword>
<comment type="pathway">
    <text evidence="1">Glycerolipid metabolism; triacylglycerol biosynthesis.</text>
</comment>
<dbReference type="GO" id="GO:0071731">
    <property type="term" value="P:response to nitric oxide"/>
    <property type="evidence" value="ECO:0007669"/>
    <property type="project" value="TreeGrafter"/>
</dbReference>
<dbReference type="GO" id="GO:0001666">
    <property type="term" value="P:response to hypoxia"/>
    <property type="evidence" value="ECO:0007669"/>
    <property type="project" value="TreeGrafter"/>
</dbReference>
<evidence type="ECO:0000256" key="1">
    <source>
        <dbReference type="ARBA" id="ARBA00004771"/>
    </source>
</evidence>
<evidence type="ECO:0000259" key="12">
    <source>
        <dbReference type="Pfam" id="PF03007"/>
    </source>
</evidence>
<evidence type="ECO:0000256" key="4">
    <source>
        <dbReference type="ARBA" id="ARBA00013244"/>
    </source>
</evidence>
<dbReference type="Gene3D" id="3.30.559.10">
    <property type="entry name" value="Chloramphenicol acetyltransferase-like domain"/>
    <property type="match status" value="1"/>
</dbReference>
<evidence type="ECO:0000256" key="11">
    <source>
        <dbReference type="SAM" id="MobiDB-lite"/>
    </source>
</evidence>
<feature type="region of interest" description="Disordered" evidence="11">
    <location>
        <begin position="462"/>
        <end position="576"/>
    </location>
</feature>
<evidence type="ECO:0000256" key="6">
    <source>
        <dbReference type="ARBA" id="ARBA00022679"/>
    </source>
</evidence>
<feature type="compositionally biased region" description="Low complexity" evidence="11">
    <location>
        <begin position="564"/>
        <end position="576"/>
    </location>
</feature>
<dbReference type="InterPro" id="IPR004255">
    <property type="entry name" value="O-acyltransferase_WSD1_N"/>
</dbReference>
<evidence type="ECO:0000313" key="15">
    <source>
        <dbReference type="Proteomes" id="UP000298050"/>
    </source>
</evidence>
<evidence type="ECO:0000256" key="2">
    <source>
        <dbReference type="ARBA" id="ARBA00005189"/>
    </source>
</evidence>
<dbReference type="OrthoDB" id="9810950at2"/>
<evidence type="ECO:0000313" key="14">
    <source>
        <dbReference type="EMBL" id="TGD70990.1"/>
    </source>
</evidence>
<sequence length="576" mass="62781">MKRIGLIDDAFLRVESRREPLHIGSLTLYQPPKGAAADFTAKLAAHLRECIHPEPPFNRLLVERMGMHYWEEAEDFDLSNHFVHTALPKPGRIRELLALVSRVHCAHLDRAYPMWRMYLIEGLEDGRVAMYFKIHHALVDGVAGMRLMLKSMATTPEASVGMPAPWEVTTIKSNSRPLPVPNPFSGGISAVRTLAREGLHSALPVAREIADTVYDLFKKNGNLALAGQAPVSVFNEKVSATRRFAAQSYSTARMRAVAEAYGATLNDVVLAMCAGALRKYLQQMDRLPEISLNAAVPVSVRRHDDQAGNEVAFAITWLATDIDDPGERLRAIKAGMDYNKDRIQRLSSGQYMTYAAAMLLPGTFKTLLRLAPDKTLGNVIISHVPGPRRTMYWQGMRLCGIYPVSVIIDHGALNITVVSRDEAVDFGLIACRKTVPQMQRLLDYLEDALGDLEATVRRQGRARTRAASATGANAARKQAAGKTRAKAKKKAGARKKAAVKKAPARKAAAKKAVAKTAPVKKAPVKKAVAKKTPVKKASAARSRAANVTQAAKAGKAPARKRSAPRAARPKLAAPAS</sequence>
<comment type="similarity">
    <text evidence="3">Belongs to the long-chain O-acyltransferase family.</text>
</comment>
<dbReference type="GO" id="GO:0051701">
    <property type="term" value="P:biological process involved in interaction with host"/>
    <property type="evidence" value="ECO:0007669"/>
    <property type="project" value="TreeGrafter"/>
</dbReference>
<dbReference type="InterPro" id="IPR009721">
    <property type="entry name" value="O-acyltransferase_WSD1_C"/>
</dbReference>
<dbReference type="PANTHER" id="PTHR31650">
    <property type="entry name" value="O-ACYLTRANSFERASE (WSD1-LIKE) FAMILY PROTEIN"/>
    <property type="match status" value="1"/>
</dbReference>
<feature type="compositionally biased region" description="Basic residues" evidence="11">
    <location>
        <begin position="522"/>
        <end position="534"/>
    </location>
</feature>
<name>A0A4Z0LUN1_9GAMM</name>
<evidence type="ECO:0000256" key="7">
    <source>
        <dbReference type="ARBA" id="ARBA00022798"/>
    </source>
</evidence>
<dbReference type="Proteomes" id="UP000298050">
    <property type="component" value="Unassembled WGS sequence"/>
</dbReference>
<dbReference type="UniPathway" id="UPA00282"/>
<dbReference type="AlphaFoldDB" id="A0A4Z0LUN1"/>
<evidence type="ECO:0000256" key="8">
    <source>
        <dbReference type="ARBA" id="ARBA00023098"/>
    </source>
</evidence>
<comment type="caution">
    <text evidence="14">The sequence shown here is derived from an EMBL/GenBank/DDBJ whole genome shotgun (WGS) entry which is preliminary data.</text>
</comment>
<keyword evidence="5" id="KW-0444">Lipid biosynthesis</keyword>
<feature type="domain" description="O-acyltransferase WSD1-like N-terminal" evidence="12">
    <location>
        <begin position="7"/>
        <end position="269"/>
    </location>
</feature>
<dbReference type="RefSeq" id="WP_135446555.1">
    <property type="nucleotide sequence ID" value="NZ_SRLE01000017.1"/>
</dbReference>
<dbReference type="Gene3D" id="3.30.559.30">
    <property type="entry name" value="Nonribosomal peptide synthetase, condensation domain"/>
    <property type="match status" value="1"/>
</dbReference>
<dbReference type="GO" id="GO:0006071">
    <property type="term" value="P:glycerol metabolic process"/>
    <property type="evidence" value="ECO:0007669"/>
    <property type="project" value="UniProtKB-KW"/>
</dbReference>
<dbReference type="Pfam" id="PF03007">
    <property type="entry name" value="WS_DGAT_cat"/>
    <property type="match status" value="1"/>
</dbReference>
<keyword evidence="15" id="KW-1185">Reference proteome</keyword>
<keyword evidence="8" id="KW-0443">Lipid metabolism</keyword>
<feature type="compositionally biased region" description="Low complexity" evidence="11">
    <location>
        <begin position="535"/>
        <end position="556"/>
    </location>
</feature>
<evidence type="ECO:0000259" key="13">
    <source>
        <dbReference type="Pfam" id="PF06974"/>
    </source>
</evidence>
<feature type="compositionally biased region" description="Low complexity" evidence="11">
    <location>
        <begin position="465"/>
        <end position="482"/>
    </location>
</feature>
<evidence type="ECO:0000256" key="5">
    <source>
        <dbReference type="ARBA" id="ARBA00022516"/>
    </source>
</evidence>
<dbReference type="SUPFAM" id="SSF52777">
    <property type="entry name" value="CoA-dependent acyltransferases"/>
    <property type="match status" value="2"/>
</dbReference>
<dbReference type="InterPro" id="IPR045034">
    <property type="entry name" value="O-acyltransferase_WSD1-like"/>
</dbReference>
<feature type="domain" description="O-acyltransferase WSD1 C-terminal" evidence="13">
    <location>
        <begin position="308"/>
        <end position="452"/>
    </location>
</feature>
<evidence type="ECO:0000256" key="10">
    <source>
        <dbReference type="ARBA" id="ARBA00048109"/>
    </source>
</evidence>
<dbReference type="NCBIfam" id="TIGR02946">
    <property type="entry name" value="acyl_WS_DGAT"/>
    <property type="match status" value="1"/>
</dbReference>
<reference evidence="14 15" key="1">
    <citation type="submission" date="2019-04" db="EMBL/GenBank/DDBJ databases">
        <title>Taxonomy of novel Haliea sp. from mangrove soil of West Coast of India.</title>
        <authorList>
            <person name="Verma A."/>
            <person name="Kumar P."/>
            <person name="Krishnamurthi S."/>
        </authorList>
    </citation>
    <scope>NUCLEOTIDE SEQUENCE [LARGE SCALE GENOMIC DNA]</scope>
    <source>
        <strain evidence="14 15">SAOS-164</strain>
    </source>
</reference>
<proteinExistence type="inferred from homology"/>
<keyword evidence="9 14" id="KW-0012">Acyltransferase</keyword>
<dbReference type="GO" id="GO:0005886">
    <property type="term" value="C:plasma membrane"/>
    <property type="evidence" value="ECO:0007669"/>
    <property type="project" value="TreeGrafter"/>
</dbReference>
<dbReference type="GO" id="GO:0019432">
    <property type="term" value="P:triglyceride biosynthetic process"/>
    <property type="evidence" value="ECO:0007669"/>
    <property type="project" value="UniProtKB-UniPathway"/>
</dbReference>
<evidence type="ECO:0000256" key="9">
    <source>
        <dbReference type="ARBA" id="ARBA00023315"/>
    </source>
</evidence>
<keyword evidence="7" id="KW-0319">Glycerol metabolism</keyword>